<dbReference type="InterPro" id="IPR026960">
    <property type="entry name" value="RVT-Znf"/>
</dbReference>
<gene>
    <name evidence="2" type="ORF">PIB30_117526</name>
</gene>
<sequence length="138" mass="15410">MSHDGLPTMERLHSRLSHVSPICTRCSLLPESAFHCIFECPVSAAVWSKLGQKFTPSSLSAESPWKWMNEVITRVQSSPDSKRRLLTFGLTAWKIWLPRNLFIFEGKSLLPEEILAHAGSLSLEIDKIANPLCTSSSS</sequence>
<dbReference type="EMBL" id="JASCZI010090853">
    <property type="protein sequence ID" value="MED6147182.1"/>
    <property type="molecule type" value="Genomic_DNA"/>
</dbReference>
<proteinExistence type="predicted"/>
<evidence type="ECO:0000259" key="1">
    <source>
        <dbReference type="Pfam" id="PF13966"/>
    </source>
</evidence>
<organism evidence="2 3">
    <name type="scientific">Stylosanthes scabra</name>
    <dbReference type="NCBI Taxonomy" id="79078"/>
    <lineage>
        <taxon>Eukaryota</taxon>
        <taxon>Viridiplantae</taxon>
        <taxon>Streptophyta</taxon>
        <taxon>Embryophyta</taxon>
        <taxon>Tracheophyta</taxon>
        <taxon>Spermatophyta</taxon>
        <taxon>Magnoliopsida</taxon>
        <taxon>eudicotyledons</taxon>
        <taxon>Gunneridae</taxon>
        <taxon>Pentapetalae</taxon>
        <taxon>rosids</taxon>
        <taxon>fabids</taxon>
        <taxon>Fabales</taxon>
        <taxon>Fabaceae</taxon>
        <taxon>Papilionoideae</taxon>
        <taxon>50 kb inversion clade</taxon>
        <taxon>dalbergioids sensu lato</taxon>
        <taxon>Dalbergieae</taxon>
        <taxon>Pterocarpus clade</taxon>
        <taxon>Stylosanthes</taxon>
    </lineage>
</organism>
<name>A0ABU6TEQ2_9FABA</name>
<evidence type="ECO:0000313" key="3">
    <source>
        <dbReference type="Proteomes" id="UP001341840"/>
    </source>
</evidence>
<keyword evidence="3" id="KW-1185">Reference proteome</keyword>
<feature type="domain" description="Reverse transcriptase zinc-binding" evidence="1">
    <location>
        <begin position="3"/>
        <end position="47"/>
    </location>
</feature>
<comment type="caution">
    <text evidence="2">The sequence shown here is derived from an EMBL/GenBank/DDBJ whole genome shotgun (WGS) entry which is preliminary data.</text>
</comment>
<accession>A0ABU6TEQ2</accession>
<protein>
    <recommendedName>
        <fullName evidence="1">Reverse transcriptase zinc-binding domain-containing protein</fullName>
    </recommendedName>
</protein>
<dbReference type="Proteomes" id="UP001341840">
    <property type="component" value="Unassembled WGS sequence"/>
</dbReference>
<reference evidence="2 3" key="1">
    <citation type="journal article" date="2023" name="Plants (Basel)">
        <title>Bridging the Gap: Combining Genomics and Transcriptomics Approaches to Understand Stylosanthes scabra, an Orphan Legume from the Brazilian Caatinga.</title>
        <authorList>
            <person name="Ferreira-Neto J.R.C."/>
            <person name="da Silva M.D."/>
            <person name="Binneck E."/>
            <person name="de Melo N.F."/>
            <person name="da Silva R.H."/>
            <person name="de Melo A.L.T.M."/>
            <person name="Pandolfi V."/>
            <person name="Bustamante F.O."/>
            <person name="Brasileiro-Vidal A.C."/>
            <person name="Benko-Iseppon A.M."/>
        </authorList>
    </citation>
    <scope>NUCLEOTIDE SEQUENCE [LARGE SCALE GENOMIC DNA]</scope>
    <source>
        <tissue evidence="2">Leaves</tissue>
    </source>
</reference>
<evidence type="ECO:0000313" key="2">
    <source>
        <dbReference type="EMBL" id="MED6147182.1"/>
    </source>
</evidence>
<dbReference type="Pfam" id="PF13966">
    <property type="entry name" value="zf-RVT"/>
    <property type="match status" value="1"/>
</dbReference>